<dbReference type="PANTHER" id="PTHR48000">
    <property type="entry name" value="OS09G0431300 PROTEIN"/>
    <property type="match status" value="1"/>
</dbReference>
<accession>A0A6I9QIA4</accession>
<feature type="region of interest" description="Disordered" evidence="7">
    <location>
        <begin position="167"/>
        <end position="209"/>
    </location>
</feature>
<keyword evidence="2" id="KW-0677">Repeat</keyword>
<dbReference type="OrthoDB" id="2143914at2759"/>
<dbReference type="SUPFAM" id="SSF46689">
    <property type="entry name" value="Homeodomain-like"/>
    <property type="match status" value="1"/>
</dbReference>
<evidence type="ECO:0000259" key="8">
    <source>
        <dbReference type="PROSITE" id="PS50090"/>
    </source>
</evidence>
<dbReference type="GO" id="GO:0003677">
    <property type="term" value="F:DNA binding"/>
    <property type="evidence" value="ECO:0007669"/>
    <property type="project" value="UniProtKB-KW"/>
</dbReference>
<evidence type="ECO:0000256" key="3">
    <source>
        <dbReference type="ARBA" id="ARBA00023015"/>
    </source>
</evidence>
<gene>
    <name evidence="11" type="primary">LOC105035814</name>
</gene>
<proteinExistence type="predicted"/>
<dbReference type="CDD" id="cd00167">
    <property type="entry name" value="SANT"/>
    <property type="match status" value="1"/>
</dbReference>
<dbReference type="InterPro" id="IPR001005">
    <property type="entry name" value="SANT/Myb"/>
</dbReference>
<name>A0A6I9QIA4_ELAGV</name>
<evidence type="ECO:0000259" key="9">
    <source>
        <dbReference type="PROSITE" id="PS51294"/>
    </source>
</evidence>
<evidence type="ECO:0000256" key="1">
    <source>
        <dbReference type="ARBA" id="ARBA00004123"/>
    </source>
</evidence>
<dbReference type="Gene3D" id="1.10.10.60">
    <property type="entry name" value="Homeodomain-like"/>
    <property type="match status" value="1"/>
</dbReference>
<keyword evidence="6" id="KW-0539">Nucleus</keyword>
<evidence type="ECO:0000256" key="7">
    <source>
        <dbReference type="SAM" id="MobiDB-lite"/>
    </source>
</evidence>
<dbReference type="FunFam" id="1.10.10.60:FF:000015">
    <property type="entry name" value="Transcription factor RAX3"/>
    <property type="match status" value="1"/>
</dbReference>
<evidence type="ECO:0000256" key="6">
    <source>
        <dbReference type="ARBA" id="ARBA00023242"/>
    </source>
</evidence>
<dbReference type="PANTHER" id="PTHR48000:SF67">
    <property type="entry name" value="MYB-LIKE DNA-BINDING DOMAIN CONTAINING PROTEIN, EXPRESSED"/>
    <property type="match status" value="1"/>
</dbReference>
<evidence type="ECO:0000256" key="2">
    <source>
        <dbReference type="ARBA" id="ARBA00022737"/>
    </source>
</evidence>
<comment type="subcellular location">
    <subcellularLocation>
        <location evidence="1">Nucleus</location>
    </subcellularLocation>
</comment>
<feature type="domain" description="HTH myb-type" evidence="9">
    <location>
        <begin position="19"/>
        <end position="76"/>
    </location>
</feature>
<feature type="compositionally biased region" description="Basic and acidic residues" evidence="7">
    <location>
        <begin position="171"/>
        <end position="209"/>
    </location>
</feature>
<dbReference type="InterPro" id="IPR017930">
    <property type="entry name" value="Myb_dom"/>
</dbReference>
<evidence type="ECO:0000256" key="5">
    <source>
        <dbReference type="ARBA" id="ARBA00023163"/>
    </source>
</evidence>
<evidence type="ECO:0000256" key="4">
    <source>
        <dbReference type="ARBA" id="ARBA00023125"/>
    </source>
</evidence>
<organism evidence="10 11">
    <name type="scientific">Elaeis guineensis var. tenera</name>
    <name type="common">Oil palm</name>
    <dbReference type="NCBI Taxonomy" id="51953"/>
    <lineage>
        <taxon>Eukaryota</taxon>
        <taxon>Viridiplantae</taxon>
        <taxon>Streptophyta</taxon>
        <taxon>Embryophyta</taxon>
        <taxon>Tracheophyta</taxon>
        <taxon>Spermatophyta</taxon>
        <taxon>Magnoliopsida</taxon>
        <taxon>Liliopsida</taxon>
        <taxon>Arecaceae</taxon>
        <taxon>Arecoideae</taxon>
        <taxon>Cocoseae</taxon>
        <taxon>Elaeidinae</taxon>
        <taxon>Elaeis</taxon>
    </lineage>
</organism>
<evidence type="ECO:0000313" key="11">
    <source>
        <dbReference type="RefSeq" id="XP_010909817.1"/>
    </source>
</evidence>
<keyword evidence="3" id="KW-0805">Transcription regulation</keyword>
<keyword evidence="4" id="KW-0238">DNA-binding</keyword>
<dbReference type="SMART" id="SM00717">
    <property type="entry name" value="SANT"/>
    <property type="match status" value="1"/>
</dbReference>
<dbReference type="Pfam" id="PF00249">
    <property type="entry name" value="Myb_DNA-binding"/>
    <property type="match status" value="1"/>
</dbReference>
<dbReference type="Proteomes" id="UP000504607">
    <property type="component" value="Chromosome 2"/>
</dbReference>
<dbReference type="AlphaFoldDB" id="A0A6I9QIA4"/>
<dbReference type="PROSITE" id="PS51294">
    <property type="entry name" value="HTH_MYB"/>
    <property type="match status" value="1"/>
</dbReference>
<reference evidence="11" key="1">
    <citation type="submission" date="2025-08" db="UniProtKB">
        <authorList>
            <consortium name="RefSeq"/>
        </authorList>
    </citation>
    <scope>IDENTIFICATION</scope>
</reference>
<dbReference type="RefSeq" id="XP_010909817.1">
    <property type="nucleotide sequence ID" value="XM_010911515.1"/>
</dbReference>
<protein>
    <submittedName>
        <fullName evidence="11">Transcription factor MYB80</fullName>
    </submittedName>
</protein>
<sequence length="209" mass="24547">MYVGEVFSRKSIQLLSIVEANVKKGPWSPEEDSKLKEFIEKYGTGGNWIALSHKVGLKRCGKSCRLRWLNYLRPNIKHGEFSDDEDRIICSLFASIGSRTIKRRRTRRYYKCLSSGMAQRFDSESNFHANGHKLLPPVVPDKLEGFHEDHKRHRRYRSMEEFSSDLYSPEKYGDHRPRLAKDVRQGQRFTNDDPHDYADEKNFEMDDLS</sequence>
<dbReference type="InParanoid" id="A0A6I9QIA4"/>
<keyword evidence="5" id="KW-0804">Transcription</keyword>
<dbReference type="InterPro" id="IPR009057">
    <property type="entry name" value="Homeodomain-like_sf"/>
</dbReference>
<keyword evidence="10" id="KW-1185">Reference proteome</keyword>
<feature type="domain" description="Myb-like" evidence="8">
    <location>
        <begin position="19"/>
        <end position="72"/>
    </location>
</feature>
<evidence type="ECO:0000313" key="10">
    <source>
        <dbReference type="Proteomes" id="UP000504607"/>
    </source>
</evidence>
<dbReference type="GO" id="GO:0005634">
    <property type="term" value="C:nucleus"/>
    <property type="evidence" value="ECO:0007669"/>
    <property type="project" value="UniProtKB-SubCell"/>
</dbReference>
<dbReference type="PROSITE" id="PS50090">
    <property type="entry name" value="MYB_LIKE"/>
    <property type="match status" value="1"/>
</dbReference>